<dbReference type="EMBL" id="FOIB01000015">
    <property type="protein sequence ID" value="SEU40328.1"/>
    <property type="molecule type" value="Genomic_DNA"/>
</dbReference>
<dbReference type="GO" id="GO:0043565">
    <property type="term" value="F:sequence-specific DNA binding"/>
    <property type="evidence" value="ECO:0007669"/>
    <property type="project" value="TreeGrafter"/>
</dbReference>
<evidence type="ECO:0000256" key="3">
    <source>
        <dbReference type="ARBA" id="ARBA00023125"/>
    </source>
</evidence>
<dbReference type="RefSeq" id="WP_074959028.1">
    <property type="nucleotide sequence ID" value="NZ_BJXR01000049.1"/>
</dbReference>
<feature type="domain" description="HTH lysR-type" evidence="5">
    <location>
        <begin position="4"/>
        <end position="61"/>
    </location>
</feature>
<evidence type="ECO:0000313" key="8">
    <source>
        <dbReference type="Proteomes" id="UP000183760"/>
    </source>
</evidence>
<dbReference type="OrthoDB" id="5416547at2"/>
<comment type="caution">
    <text evidence="6">The sequence shown here is derived from an EMBL/GenBank/DDBJ whole genome shotgun (WGS) entry which is preliminary data.</text>
</comment>
<name>A0A511TDH8_MYXFU</name>
<keyword evidence="2" id="KW-0805">Transcription regulation</keyword>
<evidence type="ECO:0000259" key="5">
    <source>
        <dbReference type="PROSITE" id="PS50931"/>
    </source>
</evidence>
<dbReference type="InterPro" id="IPR058163">
    <property type="entry name" value="LysR-type_TF_proteobact-type"/>
</dbReference>
<reference evidence="6 9" key="2">
    <citation type="submission" date="2019-07" db="EMBL/GenBank/DDBJ databases">
        <title>Whole genome shotgun sequence of Myxococcus fulvus NBRC 100333.</title>
        <authorList>
            <person name="Hosoyama A."/>
            <person name="Uohara A."/>
            <person name="Ohji S."/>
            <person name="Ichikawa N."/>
        </authorList>
    </citation>
    <scope>NUCLEOTIDE SEQUENCE [LARGE SCALE GENOMIC DNA]</scope>
    <source>
        <strain evidence="6 9">NBRC 100333</strain>
    </source>
</reference>
<evidence type="ECO:0000256" key="4">
    <source>
        <dbReference type="ARBA" id="ARBA00023163"/>
    </source>
</evidence>
<dbReference type="GO" id="GO:0003700">
    <property type="term" value="F:DNA-binding transcription factor activity"/>
    <property type="evidence" value="ECO:0007669"/>
    <property type="project" value="InterPro"/>
</dbReference>
<evidence type="ECO:0000313" key="7">
    <source>
        <dbReference type="EMBL" id="SEU40328.1"/>
    </source>
</evidence>
<sequence length="300" mass="32018">MRTVDPNGIIAFLEVVERGSFRGAARALALPKSTVSQRVAVLEEQLGVQLLLRTTRTVMLTDIGASYQREVAPAVAALRDAAALVNELQAHPSGRLRMSAPVELGQRLMGGVLAAFAERYPQVKLELELTDREVNMVEEGHDLSIRVGPLRDSQLIARKLGVPAHVGIFGSAAYLKKAGRPKHPRELSAHRCLSMGSSTSPMTWAFSGTRPVSIRPVIAVNSFQVLCALAAAGAGLARLPRAQANTRALVEVLEPFAPAPHQAFAVYPATRHPSAALRAMLTVLGETFGSCEAAVRGGEL</sequence>
<evidence type="ECO:0000256" key="1">
    <source>
        <dbReference type="ARBA" id="ARBA00009437"/>
    </source>
</evidence>
<organism evidence="6 9">
    <name type="scientific">Myxococcus fulvus</name>
    <dbReference type="NCBI Taxonomy" id="33"/>
    <lineage>
        <taxon>Bacteria</taxon>
        <taxon>Pseudomonadati</taxon>
        <taxon>Myxococcota</taxon>
        <taxon>Myxococcia</taxon>
        <taxon>Myxococcales</taxon>
        <taxon>Cystobacterineae</taxon>
        <taxon>Myxococcaceae</taxon>
        <taxon>Myxococcus</taxon>
    </lineage>
</organism>
<dbReference type="STRING" id="1334629.MFUL124B02_09320"/>
<evidence type="ECO:0000256" key="2">
    <source>
        <dbReference type="ARBA" id="ARBA00023015"/>
    </source>
</evidence>
<dbReference type="Pfam" id="PF00126">
    <property type="entry name" value="HTH_1"/>
    <property type="match status" value="1"/>
</dbReference>
<dbReference type="InterPro" id="IPR000847">
    <property type="entry name" value="LysR_HTH_N"/>
</dbReference>
<dbReference type="PANTHER" id="PTHR30537">
    <property type="entry name" value="HTH-TYPE TRANSCRIPTIONAL REGULATOR"/>
    <property type="match status" value="1"/>
</dbReference>
<dbReference type="Proteomes" id="UP000321514">
    <property type="component" value="Unassembled WGS sequence"/>
</dbReference>
<evidence type="ECO:0000313" key="9">
    <source>
        <dbReference type="Proteomes" id="UP000321514"/>
    </source>
</evidence>
<dbReference type="CDD" id="cd08422">
    <property type="entry name" value="PBP2_CrgA_like"/>
    <property type="match status" value="1"/>
</dbReference>
<dbReference type="GO" id="GO:0006351">
    <property type="term" value="P:DNA-templated transcription"/>
    <property type="evidence" value="ECO:0007669"/>
    <property type="project" value="TreeGrafter"/>
</dbReference>
<keyword evidence="3 7" id="KW-0238">DNA-binding</keyword>
<proteinExistence type="inferred from homology"/>
<keyword evidence="8" id="KW-1185">Reference proteome</keyword>
<dbReference type="Proteomes" id="UP000183760">
    <property type="component" value="Unassembled WGS sequence"/>
</dbReference>
<comment type="similarity">
    <text evidence="1">Belongs to the LysR transcriptional regulatory family.</text>
</comment>
<dbReference type="AlphaFoldDB" id="A0A511TDH8"/>
<dbReference type="PANTHER" id="PTHR30537:SF5">
    <property type="entry name" value="HTH-TYPE TRANSCRIPTIONAL ACTIVATOR TTDR-RELATED"/>
    <property type="match status" value="1"/>
</dbReference>
<keyword evidence="4" id="KW-0804">Transcription</keyword>
<reference evidence="7 8" key="1">
    <citation type="submission" date="2016-10" db="EMBL/GenBank/DDBJ databases">
        <authorList>
            <person name="Varghese N."/>
            <person name="Submissions S."/>
        </authorList>
    </citation>
    <scope>NUCLEOTIDE SEQUENCE [LARGE SCALE GENOMIC DNA]</scope>
    <source>
        <strain evidence="7 8">DSM 16525</strain>
    </source>
</reference>
<dbReference type="FunFam" id="1.10.10.10:FF:000001">
    <property type="entry name" value="LysR family transcriptional regulator"/>
    <property type="match status" value="1"/>
</dbReference>
<dbReference type="Pfam" id="PF03466">
    <property type="entry name" value="LysR_substrate"/>
    <property type="match status" value="1"/>
</dbReference>
<dbReference type="EMBL" id="BJXR01000049">
    <property type="protein sequence ID" value="GEN11723.1"/>
    <property type="molecule type" value="Genomic_DNA"/>
</dbReference>
<accession>A0A511TDH8</accession>
<dbReference type="SUPFAM" id="SSF46785">
    <property type="entry name" value="Winged helix' DNA-binding domain"/>
    <property type="match status" value="1"/>
</dbReference>
<dbReference type="InterPro" id="IPR036390">
    <property type="entry name" value="WH_DNA-bd_sf"/>
</dbReference>
<evidence type="ECO:0000313" key="6">
    <source>
        <dbReference type="EMBL" id="GEN11723.1"/>
    </source>
</evidence>
<dbReference type="Gene3D" id="1.10.10.10">
    <property type="entry name" value="Winged helix-like DNA-binding domain superfamily/Winged helix DNA-binding domain"/>
    <property type="match status" value="1"/>
</dbReference>
<dbReference type="InterPro" id="IPR036388">
    <property type="entry name" value="WH-like_DNA-bd_sf"/>
</dbReference>
<dbReference type="Gene3D" id="3.40.190.290">
    <property type="match status" value="1"/>
</dbReference>
<gene>
    <name evidence="6" type="ORF">MFU01_67600</name>
    <name evidence="7" type="ORF">SAMN05443572_11585</name>
</gene>
<dbReference type="InterPro" id="IPR005119">
    <property type="entry name" value="LysR_subst-bd"/>
</dbReference>
<dbReference type="SUPFAM" id="SSF53850">
    <property type="entry name" value="Periplasmic binding protein-like II"/>
    <property type="match status" value="1"/>
</dbReference>
<protein>
    <submittedName>
        <fullName evidence="7">DNA-binding transcriptional regulator, LysR family</fullName>
    </submittedName>
    <submittedName>
        <fullName evidence="6">LysR family transcriptional regulator</fullName>
    </submittedName>
</protein>
<dbReference type="PROSITE" id="PS50931">
    <property type="entry name" value="HTH_LYSR"/>
    <property type="match status" value="1"/>
</dbReference>